<evidence type="ECO:0000256" key="2">
    <source>
        <dbReference type="ARBA" id="ARBA00007441"/>
    </source>
</evidence>
<comment type="cofactor">
    <cofactor evidence="1">
        <name>pyridoxal 5'-phosphate</name>
        <dbReference type="ChEBI" id="CHEBI:597326"/>
    </cofactor>
</comment>
<feature type="domain" description="Aminotransferase class I/classII large" evidence="6">
    <location>
        <begin position="42"/>
        <end position="392"/>
    </location>
</feature>
<comment type="caution">
    <text evidence="7">The sequence shown here is derived from an EMBL/GenBank/DDBJ whole genome shotgun (WGS) entry which is preliminary data.</text>
</comment>
<dbReference type="CDD" id="cd00609">
    <property type="entry name" value="AAT_like"/>
    <property type="match status" value="1"/>
</dbReference>
<keyword evidence="5" id="KW-0663">Pyridoxal phosphate</keyword>
<dbReference type="Proteomes" id="UP000322530">
    <property type="component" value="Unassembled WGS sequence"/>
</dbReference>
<dbReference type="SUPFAM" id="SSF53383">
    <property type="entry name" value="PLP-dependent transferases"/>
    <property type="match status" value="1"/>
</dbReference>
<dbReference type="InterPro" id="IPR015424">
    <property type="entry name" value="PyrdxlP-dep_Trfase"/>
</dbReference>
<reference evidence="7 8" key="1">
    <citation type="submission" date="2019-01" db="EMBL/GenBank/DDBJ databases">
        <title>Draft genome sequence of Dictyobacter sp. Uno17.</title>
        <authorList>
            <person name="Wang C.M."/>
            <person name="Zheng Y."/>
            <person name="Sakai Y."/>
            <person name="Abe K."/>
            <person name="Yokota A."/>
            <person name="Yabe S."/>
        </authorList>
    </citation>
    <scope>NUCLEOTIDE SEQUENCE [LARGE SCALE GENOMIC DNA]</scope>
    <source>
        <strain evidence="7 8">Uno17</strain>
    </source>
</reference>
<dbReference type="PRINTS" id="PR00753">
    <property type="entry name" value="ACCSYNTHASE"/>
</dbReference>
<gene>
    <name evidence="7" type="ORF">KDI_03140</name>
</gene>
<proteinExistence type="inferred from homology"/>
<keyword evidence="3 7" id="KW-0032">Aminotransferase</keyword>
<dbReference type="AlphaFoldDB" id="A0A5A5T5Q0"/>
<dbReference type="RefSeq" id="WP_149399639.1">
    <property type="nucleotide sequence ID" value="NZ_BIXY01000002.1"/>
</dbReference>
<dbReference type="EMBL" id="BIXY01000002">
    <property type="protein sequence ID" value="GCF06750.1"/>
    <property type="molecule type" value="Genomic_DNA"/>
</dbReference>
<evidence type="ECO:0000256" key="3">
    <source>
        <dbReference type="ARBA" id="ARBA00022576"/>
    </source>
</evidence>
<dbReference type="InterPro" id="IPR050596">
    <property type="entry name" value="AspAT/PAT-like"/>
</dbReference>
<dbReference type="PANTHER" id="PTHR46383">
    <property type="entry name" value="ASPARTATE AMINOTRANSFERASE"/>
    <property type="match status" value="1"/>
</dbReference>
<dbReference type="InterPro" id="IPR015421">
    <property type="entry name" value="PyrdxlP-dep_Trfase_major"/>
</dbReference>
<dbReference type="GO" id="GO:0030170">
    <property type="term" value="F:pyridoxal phosphate binding"/>
    <property type="evidence" value="ECO:0007669"/>
    <property type="project" value="InterPro"/>
</dbReference>
<name>A0A5A5T5Q0_9CHLR</name>
<evidence type="ECO:0000256" key="4">
    <source>
        <dbReference type="ARBA" id="ARBA00022679"/>
    </source>
</evidence>
<keyword evidence="4 7" id="KW-0808">Transferase</keyword>
<dbReference type="OrthoDB" id="9813612at2"/>
<comment type="similarity">
    <text evidence="2">Belongs to the class-I pyridoxal-phosphate-dependent aminotransferase family.</text>
</comment>
<dbReference type="InterPro" id="IPR015422">
    <property type="entry name" value="PyrdxlP-dep_Trfase_small"/>
</dbReference>
<accession>A0A5A5T5Q0</accession>
<evidence type="ECO:0000256" key="1">
    <source>
        <dbReference type="ARBA" id="ARBA00001933"/>
    </source>
</evidence>
<protein>
    <submittedName>
        <fullName evidence="7">Aminotransferase</fullName>
    </submittedName>
</protein>
<evidence type="ECO:0000259" key="6">
    <source>
        <dbReference type="Pfam" id="PF00155"/>
    </source>
</evidence>
<keyword evidence="8" id="KW-1185">Reference proteome</keyword>
<dbReference type="GO" id="GO:0008483">
    <property type="term" value="F:transaminase activity"/>
    <property type="evidence" value="ECO:0007669"/>
    <property type="project" value="UniProtKB-KW"/>
</dbReference>
<dbReference type="Gene3D" id="3.90.1150.10">
    <property type="entry name" value="Aspartate Aminotransferase, domain 1"/>
    <property type="match status" value="1"/>
</dbReference>
<organism evidence="7 8">
    <name type="scientific">Dictyobacter arantiisoli</name>
    <dbReference type="NCBI Taxonomy" id="2014874"/>
    <lineage>
        <taxon>Bacteria</taxon>
        <taxon>Bacillati</taxon>
        <taxon>Chloroflexota</taxon>
        <taxon>Ktedonobacteria</taxon>
        <taxon>Ktedonobacterales</taxon>
        <taxon>Dictyobacteraceae</taxon>
        <taxon>Dictyobacter</taxon>
    </lineage>
</organism>
<evidence type="ECO:0000256" key="5">
    <source>
        <dbReference type="ARBA" id="ARBA00022898"/>
    </source>
</evidence>
<sequence>MMKTGKPSLYEIPVPDIVSLGAYADRLQREAEARGETVAPPIRLQIGEPNFRTPEHIRLAAIESISGELQTYGPASGQRWLRELIADKITRINGYTVEPDNVAIAQGGTGAIQSSLLATLDPGDEVLVPNPCWPIYLPQIQIAGAVAVPYALDPNNDWLPDMDQLEKRISPRTKMLLINTPGNPTGAVMTRQIITELLAFAQRHDLYLLSDECYDQLIFEGEHISPASLLTPAEFESGRFVGIYTFSKSYAMTGWRIGYVVAGKPLMKTIVDVLNAGLTNISTPIQRAAAAALTGPQDCLVTMRESYRQHRDLVIQQLKAANRYSYTPHGAFYILINISKRHGTPRNGRQFALDLIRESNVAVTPGQGFGTITDDYVRVSLAATEDELIRGIQAICQLADR</sequence>
<evidence type="ECO:0000313" key="7">
    <source>
        <dbReference type="EMBL" id="GCF06750.1"/>
    </source>
</evidence>
<evidence type="ECO:0000313" key="8">
    <source>
        <dbReference type="Proteomes" id="UP000322530"/>
    </source>
</evidence>
<dbReference type="Pfam" id="PF00155">
    <property type="entry name" value="Aminotran_1_2"/>
    <property type="match status" value="1"/>
</dbReference>
<dbReference type="Gene3D" id="3.40.640.10">
    <property type="entry name" value="Type I PLP-dependent aspartate aminotransferase-like (Major domain)"/>
    <property type="match status" value="1"/>
</dbReference>
<dbReference type="GO" id="GO:0006520">
    <property type="term" value="P:amino acid metabolic process"/>
    <property type="evidence" value="ECO:0007669"/>
    <property type="project" value="InterPro"/>
</dbReference>
<dbReference type="InterPro" id="IPR004839">
    <property type="entry name" value="Aminotransferase_I/II_large"/>
</dbReference>